<dbReference type="OrthoDB" id="9797344at2"/>
<evidence type="ECO:0000259" key="1">
    <source>
        <dbReference type="SMART" id="SM00471"/>
    </source>
</evidence>
<dbReference type="InterPro" id="IPR003607">
    <property type="entry name" value="HD/PDEase_dom"/>
</dbReference>
<sequence length="213" mass="24639">MDQLIQKAETWVQKLFEKDSSGHDWYHTDRVRKNARMIAQKEEADLFICELASLLHDAGDDKFHESEESGRIFVVSWLEKENVPYLTIKQVMAVIDTVSFKGGNNRQPDTIEGKIVQDADRLDAIGAVGIARTFMYAGNKGDAMHIPDKSHRTEMTKKEYREGTSTSINHFYEKLLTLSALMKTKTGKDLAKKRHEFLELYLEQFHEEWEGKR</sequence>
<dbReference type="Gene3D" id="1.10.472.50">
    <property type="entry name" value="HD-domain/PDEase-like"/>
    <property type="match status" value="1"/>
</dbReference>
<comment type="caution">
    <text evidence="2">The sequence shown here is derived from an EMBL/GenBank/DDBJ whole genome shotgun (WGS) entry which is preliminary data.</text>
</comment>
<dbReference type="SUPFAM" id="SSF109604">
    <property type="entry name" value="HD-domain/PDEase-like"/>
    <property type="match status" value="1"/>
</dbReference>
<proteinExistence type="predicted"/>
<dbReference type="CDD" id="cd00077">
    <property type="entry name" value="HDc"/>
    <property type="match status" value="1"/>
</dbReference>
<dbReference type="AlphaFoldDB" id="A0A3A9KAF6"/>
<dbReference type="Gene3D" id="1.20.58.1910">
    <property type="match status" value="1"/>
</dbReference>
<dbReference type="PANTHER" id="PTHR33594:SF1">
    <property type="entry name" value="HD_PDEASE DOMAIN-CONTAINING PROTEIN"/>
    <property type="match status" value="1"/>
</dbReference>
<feature type="domain" description="HD/PDEase" evidence="1">
    <location>
        <begin position="20"/>
        <end position="134"/>
    </location>
</feature>
<keyword evidence="3" id="KW-1185">Reference proteome</keyword>
<organism evidence="2 3">
    <name type="scientific">Salipaludibacillus neizhouensis</name>
    <dbReference type="NCBI Taxonomy" id="885475"/>
    <lineage>
        <taxon>Bacteria</taxon>
        <taxon>Bacillati</taxon>
        <taxon>Bacillota</taxon>
        <taxon>Bacilli</taxon>
        <taxon>Bacillales</taxon>
        <taxon>Bacillaceae</taxon>
    </lineage>
</organism>
<dbReference type="Pfam" id="PF01966">
    <property type="entry name" value="HD"/>
    <property type="match status" value="1"/>
</dbReference>
<keyword evidence="2" id="KW-0378">Hydrolase</keyword>
<dbReference type="SMART" id="SM00471">
    <property type="entry name" value="HDc"/>
    <property type="match status" value="1"/>
</dbReference>
<dbReference type="PANTHER" id="PTHR33594">
    <property type="entry name" value="SUPERFAMILY HYDROLASE, PUTATIVE (AFU_ORTHOLOGUE AFUA_1G03035)-RELATED"/>
    <property type="match status" value="1"/>
</dbReference>
<dbReference type="EMBL" id="PDOE01000001">
    <property type="protein sequence ID" value="RKL69189.1"/>
    <property type="molecule type" value="Genomic_DNA"/>
</dbReference>
<dbReference type="InterPro" id="IPR006674">
    <property type="entry name" value="HD_domain"/>
</dbReference>
<dbReference type="GO" id="GO:0016787">
    <property type="term" value="F:hydrolase activity"/>
    <property type="evidence" value="ECO:0007669"/>
    <property type="project" value="UniProtKB-KW"/>
</dbReference>
<protein>
    <submittedName>
        <fullName evidence="2">Phosphohydrolase</fullName>
    </submittedName>
</protein>
<dbReference type="Proteomes" id="UP000281498">
    <property type="component" value="Unassembled WGS sequence"/>
</dbReference>
<gene>
    <name evidence="2" type="ORF">CR203_03920</name>
</gene>
<name>A0A3A9KAF6_9BACI</name>
<accession>A0A3A9KAF6</accession>
<evidence type="ECO:0000313" key="3">
    <source>
        <dbReference type="Proteomes" id="UP000281498"/>
    </source>
</evidence>
<dbReference type="RefSeq" id="WP_110936172.1">
    <property type="nucleotide sequence ID" value="NZ_KZ614146.1"/>
</dbReference>
<reference evidence="2 3" key="1">
    <citation type="submission" date="2017-10" db="EMBL/GenBank/DDBJ databases">
        <title>Bacillus sp. nov., a halophilic bacterium isolated from a Keqin Lake.</title>
        <authorList>
            <person name="Wang H."/>
        </authorList>
    </citation>
    <scope>NUCLEOTIDE SEQUENCE [LARGE SCALE GENOMIC DNA]</scope>
    <source>
        <strain evidence="2 3">KCTC 13187</strain>
    </source>
</reference>
<evidence type="ECO:0000313" key="2">
    <source>
        <dbReference type="EMBL" id="RKL69189.1"/>
    </source>
</evidence>